<feature type="compositionally biased region" description="Basic and acidic residues" evidence="1">
    <location>
        <begin position="77"/>
        <end position="89"/>
    </location>
</feature>
<sequence length="608" mass="70124">MGYSEVKCQICGVSFNVSRYPTKEEVFAGVPWRPWLEGATHDYRHKYECKVGGCQVINTWQAELEFSDDGRQDDDDHPDRGSDRLHDGDEGYCQPETGSVEEKYEYDTPNESEEEASIGSSEAANDMMDAADPEPAGDLLYPAILESLPATRPDFRYFWTKHMRYIYENVSSEDDRLWMDYQHVSGPGCRNTGGYNGCLLSAEEARGCSTLQCLVPKSPSTTFLPERIDEKFETTSGFFLSGLCDRVPGVDDQWPAAYPPRHNTDRPKAANFLLFAEAVPELAMPFHPTCLEIFKRACLHRYGEVSIQALTDWFSLDATLDVMHREFPRDKAVRKGSSQYWDHWPGDEFLAANPCFVPSLESYLGKAMARGSAITNPHEAAVPIGDCSSTSDGDDCFSRLPFEIRLELLIHLGPDDLAKLRLSSKAFRTLPQYFFRKLLQHNYPWVYEAWCTHPYSFWATKEARDVREIDEGWRHQREFLETRIQILKEEALQDSNNEDAIAAIREHLQQKEAEYENIFQSQPATHLPVSNTDWYRLFCDITKNRQRINGLRNRERIWKDCNWILDRVEGYRAAGRLGPEMTDTERRMQTMENHGRRHQLRREALDPE</sequence>
<feature type="region of interest" description="Disordered" evidence="1">
    <location>
        <begin position="68"/>
        <end position="121"/>
    </location>
</feature>
<evidence type="ECO:0000256" key="1">
    <source>
        <dbReference type="SAM" id="MobiDB-lite"/>
    </source>
</evidence>
<dbReference type="InterPro" id="IPR036047">
    <property type="entry name" value="F-box-like_dom_sf"/>
</dbReference>
<evidence type="ECO:0000313" key="3">
    <source>
        <dbReference type="EMBL" id="CAH0053805.1"/>
    </source>
</evidence>
<protein>
    <recommendedName>
        <fullName evidence="2">F-box domain-containing protein</fullName>
    </recommendedName>
</protein>
<evidence type="ECO:0000259" key="2">
    <source>
        <dbReference type="PROSITE" id="PS50181"/>
    </source>
</evidence>
<dbReference type="EMBL" id="CABFOC020000045">
    <property type="protein sequence ID" value="CAH0053805.1"/>
    <property type="molecule type" value="Genomic_DNA"/>
</dbReference>
<feature type="domain" description="F-box" evidence="2">
    <location>
        <begin position="394"/>
        <end position="438"/>
    </location>
</feature>
<name>A0A9N9ZCS4_9HYPO</name>
<keyword evidence="4" id="KW-1185">Reference proteome</keyword>
<comment type="caution">
    <text evidence="3">The sequence shown here is derived from an EMBL/GenBank/DDBJ whole genome shotgun (WGS) entry which is preliminary data.</text>
</comment>
<dbReference type="OrthoDB" id="40579at2759"/>
<reference evidence="4" key="1">
    <citation type="submission" date="2019-06" db="EMBL/GenBank/DDBJ databases">
        <authorList>
            <person name="Broberg M."/>
        </authorList>
    </citation>
    <scope>NUCLEOTIDE SEQUENCE [LARGE SCALE GENOMIC DNA]</scope>
</reference>
<accession>A0A9N9ZCS4</accession>
<proteinExistence type="predicted"/>
<dbReference type="InterPro" id="IPR001810">
    <property type="entry name" value="F-box_dom"/>
</dbReference>
<gene>
    <name evidence="3" type="ORF">CSOL1703_00005682</name>
</gene>
<dbReference type="Proteomes" id="UP000775872">
    <property type="component" value="Unassembled WGS sequence"/>
</dbReference>
<reference evidence="3 4" key="2">
    <citation type="submission" date="2021-10" db="EMBL/GenBank/DDBJ databases">
        <authorList>
            <person name="Piombo E."/>
        </authorList>
    </citation>
    <scope>NUCLEOTIDE SEQUENCE [LARGE SCALE GENOMIC DNA]</scope>
</reference>
<organism evidence="3 4">
    <name type="scientific">Clonostachys solani</name>
    <dbReference type="NCBI Taxonomy" id="160281"/>
    <lineage>
        <taxon>Eukaryota</taxon>
        <taxon>Fungi</taxon>
        <taxon>Dikarya</taxon>
        <taxon>Ascomycota</taxon>
        <taxon>Pezizomycotina</taxon>
        <taxon>Sordariomycetes</taxon>
        <taxon>Hypocreomycetidae</taxon>
        <taxon>Hypocreales</taxon>
        <taxon>Bionectriaceae</taxon>
        <taxon>Clonostachys</taxon>
    </lineage>
</organism>
<dbReference type="SUPFAM" id="SSF81383">
    <property type="entry name" value="F-box domain"/>
    <property type="match status" value="1"/>
</dbReference>
<dbReference type="PROSITE" id="PS50181">
    <property type="entry name" value="FBOX"/>
    <property type="match status" value="1"/>
</dbReference>
<dbReference type="AlphaFoldDB" id="A0A9N9ZCS4"/>
<dbReference type="Pfam" id="PF00646">
    <property type="entry name" value="F-box"/>
    <property type="match status" value="1"/>
</dbReference>
<evidence type="ECO:0000313" key="4">
    <source>
        <dbReference type="Proteomes" id="UP000775872"/>
    </source>
</evidence>